<accession>A0ABR2D3U3</accession>
<evidence type="ECO:0000313" key="2">
    <source>
        <dbReference type="EMBL" id="KAK8529440.1"/>
    </source>
</evidence>
<organism evidence="2 3">
    <name type="scientific">Hibiscus sabdariffa</name>
    <name type="common">roselle</name>
    <dbReference type="NCBI Taxonomy" id="183260"/>
    <lineage>
        <taxon>Eukaryota</taxon>
        <taxon>Viridiplantae</taxon>
        <taxon>Streptophyta</taxon>
        <taxon>Embryophyta</taxon>
        <taxon>Tracheophyta</taxon>
        <taxon>Spermatophyta</taxon>
        <taxon>Magnoliopsida</taxon>
        <taxon>eudicotyledons</taxon>
        <taxon>Gunneridae</taxon>
        <taxon>Pentapetalae</taxon>
        <taxon>rosids</taxon>
        <taxon>malvids</taxon>
        <taxon>Malvales</taxon>
        <taxon>Malvaceae</taxon>
        <taxon>Malvoideae</taxon>
        <taxon>Hibiscus</taxon>
    </lineage>
</organism>
<feature type="region of interest" description="Disordered" evidence="1">
    <location>
        <begin position="32"/>
        <end position="57"/>
    </location>
</feature>
<proteinExistence type="predicted"/>
<feature type="compositionally biased region" description="Basic and acidic residues" evidence="1">
    <location>
        <begin position="44"/>
        <end position="57"/>
    </location>
</feature>
<reference evidence="2 3" key="1">
    <citation type="journal article" date="2024" name="G3 (Bethesda)">
        <title>Genome assembly of Hibiscus sabdariffa L. provides insights into metabolisms of medicinal natural products.</title>
        <authorList>
            <person name="Kim T."/>
        </authorList>
    </citation>
    <scope>NUCLEOTIDE SEQUENCE [LARGE SCALE GENOMIC DNA]</scope>
    <source>
        <strain evidence="2">TK-2024</strain>
        <tissue evidence="2">Old leaves</tissue>
    </source>
</reference>
<evidence type="ECO:0000256" key="1">
    <source>
        <dbReference type="SAM" id="MobiDB-lite"/>
    </source>
</evidence>
<keyword evidence="3" id="KW-1185">Reference proteome</keyword>
<protein>
    <submittedName>
        <fullName evidence="2">Uncharacterized protein</fullName>
    </submittedName>
</protein>
<name>A0ABR2D3U3_9ROSI</name>
<evidence type="ECO:0000313" key="3">
    <source>
        <dbReference type="Proteomes" id="UP001472677"/>
    </source>
</evidence>
<gene>
    <name evidence="2" type="ORF">V6N12_060222</name>
</gene>
<sequence>MKGGARLELSLRAWIDSLTEIERFNEFPSLQMSQSQQKKHKGKVVKEATENKKGFGG</sequence>
<comment type="caution">
    <text evidence="2">The sequence shown here is derived from an EMBL/GenBank/DDBJ whole genome shotgun (WGS) entry which is preliminary data.</text>
</comment>
<dbReference type="EMBL" id="JBBPBM010000036">
    <property type="protein sequence ID" value="KAK8529440.1"/>
    <property type="molecule type" value="Genomic_DNA"/>
</dbReference>
<dbReference type="Proteomes" id="UP001472677">
    <property type="component" value="Unassembled WGS sequence"/>
</dbReference>